<dbReference type="EMBL" id="QBKR01000012">
    <property type="protein sequence ID" value="PTX59313.1"/>
    <property type="molecule type" value="Genomic_DNA"/>
</dbReference>
<evidence type="ECO:0000313" key="3">
    <source>
        <dbReference type="Proteomes" id="UP000244240"/>
    </source>
</evidence>
<evidence type="ECO:0000313" key="2">
    <source>
        <dbReference type="EMBL" id="PTX59313.1"/>
    </source>
</evidence>
<accession>A0A2T6BTC4</accession>
<gene>
    <name evidence="2" type="ORF">C8P63_1127</name>
</gene>
<protein>
    <submittedName>
        <fullName evidence="2">Uncharacterized protein</fullName>
    </submittedName>
</protein>
<organism evidence="2 3">
    <name type="scientific">Melghirimyces profundicolus</name>
    <dbReference type="NCBI Taxonomy" id="1242148"/>
    <lineage>
        <taxon>Bacteria</taxon>
        <taxon>Bacillati</taxon>
        <taxon>Bacillota</taxon>
        <taxon>Bacilli</taxon>
        <taxon>Bacillales</taxon>
        <taxon>Thermoactinomycetaceae</taxon>
        <taxon>Melghirimyces</taxon>
    </lineage>
</organism>
<dbReference type="RefSeq" id="WP_108023566.1">
    <property type="nucleotide sequence ID" value="NZ_QBKR01000012.1"/>
</dbReference>
<comment type="caution">
    <text evidence="2">The sequence shown here is derived from an EMBL/GenBank/DDBJ whole genome shotgun (WGS) entry which is preliminary data.</text>
</comment>
<reference evidence="2 3" key="1">
    <citation type="submission" date="2018-04" db="EMBL/GenBank/DDBJ databases">
        <title>Genomic Encyclopedia of Archaeal and Bacterial Type Strains, Phase II (KMG-II): from individual species to whole genera.</title>
        <authorList>
            <person name="Goeker M."/>
        </authorList>
    </citation>
    <scope>NUCLEOTIDE SEQUENCE [LARGE SCALE GENOMIC DNA]</scope>
    <source>
        <strain evidence="2 3">DSM 45787</strain>
    </source>
</reference>
<dbReference type="AlphaFoldDB" id="A0A2T6BTC4"/>
<evidence type="ECO:0000256" key="1">
    <source>
        <dbReference type="SAM" id="MobiDB-lite"/>
    </source>
</evidence>
<sequence length="92" mass="10786">MYPLFLYSTEKRRPRFSFYPALAMGLIQPEWLYMYHHLKEEREAELSGKISEGEKTESANIRINIRPRRRNPATTAKAGAIHHRTDRSSPGR</sequence>
<dbReference type="Proteomes" id="UP000244240">
    <property type="component" value="Unassembled WGS sequence"/>
</dbReference>
<feature type="region of interest" description="Disordered" evidence="1">
    <location>
        <begin position="66"/>
        <end position="92"/>
    </location>
</feature>
<keyword evidence="3" id="KW-1185">Reference proteome</keyword>
<proteinExistence type="predicted"/>
<name>A0A2T6BTC4_9BACL</name>